<gene>
    <name evidence="6" type="ORF">CAL65_19385</name>
</gene>
<proteinExistence type="predicted"/>
<feature type="domain" description="PAC" evidence="5">
    <location>
        <begin position="265"/>
        <end position="315"/>
    </location>
</feature>
<dbReference type="InterPro" id="IPR003661">
    <property type="entry name" value="HisK_dim/P_dom"/>
</dbReference>
<dbReference type="SUPFAM" id="SSF55785">
    <property type="entry name" value="PYP-like sensor domain (PAS domain)"/>
    <property type="match status" value="1"/>
</dbReference>
<dbReference type="InterPro" id="IPR003018">
    <property type="entry name" value="GAF"/>
</dbReference>
<dbReference type="InterPro" id="IPR029016">
    <property type="entry name" value="GAF-like_dom_sf"/>
</dbReference>
<dbReference type="Gene3D" id="1.10.287.130">
    <property type="match status" value="1"/>
</dbReference>
<dbReference type="InterPro" id="IPR004358">
    <property type="entry name" value="Sig_transdc_His_kin-like_C"/>
</dbReference>
<dbReference type="Pfam" id="PF00512">
    <property type="entry name" value="HisKA"/>
    <property type="match status" value="1"/>
</dbReference>
<dbReference type="Pfam" id="PF01590">
    <property type="entry name" value="GAF"/>
    <property type="match status" value="1"/>
</dbReference>
<dbReference type="Gene3D" id="3.30.565.10">
    <property type="entry name" value="Histidine kinase-like ATPase, C-terminal domain"/>
    <property type="match status" value="1"/>
</dbReference>
<dbReference type="InterPro" id="IPR036890">
    <property type="entry name" value="HATPase_C_sf"/>
</dbReference>
<dbReference type="PROSITE" id="PS50109">
    <property type="entry name" value="HIS_KIN"/>
    <property type="match status" value="1"/>
</dbReference>
<evidence type="ECO:0000313" key="7">
    <source>
        <dbReference type="Proteomes" id="UP000256763"/>
    </source>
</evidence>
<dbReference type="AlphaFoldDB" id="A0A3E0WK96"/>
<dbReference type="InterPro" id="IPR003594">
    <property type="entry name" value="HATPase_dom"/>
</dbReference>
<dbReference type="OrthoDB" id="1931120at2"/>
<dbReference type="SUPFAM" id="SSF55874">
    <property type="entry name" value="ATPase domain of HSP90 chaperone/DNA topoisomerase II/histidine kinase"/>
    <property type="match status" value="1"/>
</dbReference>
<accession>A0A3E0WK96</accession>
<dbReference type="InterPro" id="IPR035965">
    <property type="entry name" value="PAS-like_dom_sf"/>
</dbReference>
<dbReference type="Proteomes" id="UP000256763">
    <property type="component" value="Unassembled WGS sequence"/>
</dbReference>
<dbReference type="SMART" id="SM00387">
    <property type="entry name" value="HATPase_c"/>
    <property type="match status" value="1"/>
</dbReference>
<dbReference type="SUPFAM" id="SSF47384">
    <property type="entry name" value="Homodimeric domain of signal transducing histidine kinase"/>
    <property type="match status" value="1"/>
</dbReference>
<evidence type="ECO:0000313" key="6">
    <source>
        <dbReference type="EMBL" id="RFA32633.1"/>
    </source>
</evidence>
<evidence type="ECO:0000256" key="2">
    <source>
        <dbReference type="ARBA" id="ARBA00012438"/>
    </source>
</evidence>
<dbReference type="PRINTS" id="PR00344">
    <property type="entry name" value="BCTRLSENSOR"/>
</dbReference>
<dbReference type="Gene3D" id="3.30.450.20">
    <property type="entry name" value="PAS domain"/>
    <property type="match status" value="1"/>
</dbReference>
<dbReference type="SMART" id="SM00065">
    <property type="entry name" value="GAF"/>
    <property type="match status" value="1"/>
</dbReference>
<dbReference type="Gene3D" id="3.30.450.40">
    <property type="match status" value="1"/>
</dbReference>
<dbReference type="InterPro" id="IPR000700">
    <property type="entry name" value="PAS-assoc_C"/>
</dbReference>
<dbReference type="PANTHER" id="PTHR43065">
    <property type="entry name" value="SENSOR HISTIDINE KINASE"/>
    <property type="match status" value="1"/>
</dbReference>
<comment type="catalytic activity">
    <reaction evidence="1">
        <text>ATP + protein L-histidine = ADP + protein N-phospho-L-histidine.</text>
        <dbReference type="EC" id="2.7.13.3"/>
    </reaction>
</comment>
<organism evidence="6 7">
    <name type="scientific">Alkalilimnicola ehrlichii</name>
    <dbReference type="NCBI Taxonomy" id="351052"/>
    <lineage>
        <taxon>Bacteria</taxon>
        <taxon>Pseudomonadati</taxon>
        <taxon>Pseudomonadota</taxon>
        <taxon>Gammaproteobacteria</taxon>
        <taxon>Chromatiales</taxon>
        <taxon>Ectothiorhodospiraceae</taxon>
        <taxon>Alkalilimnicola</taxon>
    </lineage>
</organism>
<dbReference type="SMART" id="SM00388">
    <property type="entry name" value="HisKA"/>
    <property type="match status" value="1"/>
</dbReference>
<dbReference type="RefSeq" id="WP_116303754.1">
    <property type="nucleotide sequence ID" value="NZ_NFZV01000028.1"/>
</dbReference>
<keyword evidence="6" id="KW-0808">Transferase</keyword>
<dbReference type="CDD" id="cd00082">
    <property type="entry name" value="HisKA"/>
    <property type="match status" value="1"/>
</dbReference>
<protein>
    <recommendedName>
        <fullName evidence="2">histidine kinase</fullName>
        <ecNumber evidence="2">2.7.13.3</ecNumber>
    </recommendedName>
</protein>
<keyword evidence="7" id="KW-1185">Reference proteome</keyword>
<dbReference type="InterPro" id="IPR005467">
    <property type="entry name" value="His_kinase_dom"/>
</dbReference>
<evidence type="ECO:0000256" key="1">
    <source>
        <dbReference type="ARBA" id="ARBA00000085"/>
    </source>
</evidence>
<evidence type="ECO:0000259" key="4">
    <source>
        <dbReference type="PROSITE" id="PS50109"/>
    </source>
</evidence>
<dbReference type="PANTHER" id="PTHR43065:SF42">
    <property type="entry name" value="TWO-COMPONENT SENSOR PPRA"/>
    <property type="match status" value="1"/>
</dbReference>
<dbReference type="GO" id="GO:0000155">
    <property type="term" value="F:phosphorelay sensor kinase activity"/>
    <property type="evidence" value="ECO:0007669"/>
    <property type="project" value="InterPro"/>
</dbReference>
<feature type="domain" description="Histidine kinase" evidence="4">
    <location>
        <begin position="328"/>
        <end position="543"/>
    </location>
</feature>
<dbReference type="EC" id="2.7.13.3" evidence="2"/>
<evidence type="ECO:0000259" key="5">
    <source>
        <dbReference type="PROSITE" id="PS50113"/>
    </source>
</evidence>
<name>A0A3E0WK96_9GAMM</name>
<dbReference type="Pfam" id="PF02518">
    <property type="entry name" value="HATPase_c"/>
    <property type="match status" value="1"/>
</dbReference>
<dbReference type="PROSITE" id="PS50113">
    <property type="entry name" value="PAC"/>
    <property type="match status" value="1"/>
</dbReference>
<dbReference type="InterPro" id="IPR036097">
    <property type="entry name" value="HisK_dim/P_sf"/>
</dbReference>
<keyword evidence="3" id="KW-0597">Phosphoprotein</keyword>
<comment type="caution">
    <text evidence="6">The sequence shown here is derived from an EMBL/GenBank/DDBJ whole genome shotgun (WGS) entry which is preliminary data.</text>
</comment>
<keyword evidence="6" id="KW-0418">Kinase</keyword>
<reference evidence="7" key="1">
    <citation type="submission" date="2017-05" db="EMBL/GenBank/DDBJ databases">
        <authorList>
            <person name="Sharma S."/>
            <person name="Sidhu C."/>
            <person name="Pinnaka A.K."/>
        </authorList>
    </citation>
    <scope>NUCLEOTIDE SEQUENCE [LARGE SCALE GENOMIC DNA]</scope>
    <source>
        <strain evidence="7">AK93</strain>
    </source>
</reference>
<evidence type="ECO:0000256" key="3">
    <source>
        <dbReference type="ARBA" id="ARBA00022553"/>
    </source>
</evidence>
<dbReference type="EMBL" id="NFZW01000027">
    <property type="protein sequence ID" value="RFA32633.1"/>
    <property type="molecule type" value="Genomic_DNA"/>
</dbReference>
<dbReference type="SUPFAM" id="SSF55781">
    <property type="entry name" value="GAF domain-like"/>
    <property type="match status" value="1"/>
</dbReference>
<sequence>MNSKEKLLEQLTGVDSSKLNYYVELKQRNQEVLKQNSRLEILQQLTRDLNIDMSFEDIVERAFRRLPAALPCDFLGLANLSGETLTLTSVAPKDFPVSYRIASDSLLWSVLTAGKATTCDPCRDPAFATPHAPDSSCLLRSLAVAPLSERGNLTGLLLLGSRQAGAYTPAELNFVQHLADQLAISMQNARLYEQVSRAQKQWEATFKAVTDPIFLIDTDYHVLQHNDRLPVELSDVWREALAERCFARLHGGGDCPLQALKRHGQPLCRRWQTDSGRLLDLYYYPVLDREGQLNAATILMKDVTERTKLQAQLVQSAKLAALGEMAAGVAHELNSPMTVILGTAQLLARELAPEEAEPLEDIVNCSRRCKEIVQNLLTFSRQDRQPAVAIDLNAEVARVLSLIRYQINRSQIRIVERLQPGLPTVTANGSQIQQVLTNLLVNARDALASVTREEKCIEVSTVLRGEGAASSVVLSVLDNGCGIASEELTKIFAPFYTSKEAAKGTGLGLSVSLGIAESHGGTLEVESRLGRGSRFSLILPLTAEVAPRRDEDSRP</sequence>